<keyword evidence="17" id="KW-1185">Reference proteome</keyword>
<feature type="compositionally biased region" description="Polar residues" evidence="13">
    <location>
        <begin position="530"/>
        <end position="547"/>
    </location>
</feature>
<feature type="compositionally biased region" description="Basic and acidic residues" evidence="13">
    <location>
        <begin position="99"/>
        <end position="110"/>
    </location>
</feature>
<keyword evidence="6" id="KW-0255">Endonuclease</keyword>
<sequence>MEGKSMAIDSSIWIYQFQATMRDKEGRGLVNAHVLGFLRRICKLLFYGIKPVFVFDGGAPALKMSTIAERKNKKSGAAASHAKIAERLLAAHMRREALEHAPGKTPDGKSKGKARAPPARIDDDTVYLEDLTGSAPITPAAKKSSSGNAEATPPSSKKKRWQDHDPYRLPDVNMDEVVAKATASAAPDPRLATEEELRTFIEEMRPEDFDVSSPAFRELPTEVQYEIIGDLRLKSRQTSYKRLQVMLRKAKTPLDFSREQIKNLKQRNSLTQQLLVTTDSIGKAHLTIPVRIASERNKQYVLIKNEGADGGWVLGIRDDGTAAKPIEIDPTPVPVKEDSDEDDDMEEVPIAAPPAESPYDPDLREYRRGQALAALAERHTAKGLAPLTTKVVRKRKARPLFEPEEDELPQLGDVPSDADDPELEFAIQESMALEEETSLLRALEESRLAAANSASSSKHGESSSSKIPATPQPPASIDRRRSQHFQTLSDDSNDEDLYASPTRLELALSIGGAAPRRPPPSKSKGPTTPFPTSSMFGTPSLLISEQPQSPPPNEVPVVISESEDDLEEVLVPPILPPQSPEASPVPDPSRTTSAGPASPPITSAVASEPIAIDSDSEEDMEDVLATALSRPSPSGTITTTDHTLASPTMDASVHHQPLPGPSMSTMDQTPVNEDRPAIHSPPVVSHIAHRVPSPEKLPVIESSTAPSTVQSIANQDAESSDSQAEGDGTKWSRSPSPSGDPTKDAARRAQGAAEDWDAAQELDPHAEEGEFARFISQVKGKDIESVRREIDDEIRDLNRQKKTAMRDSEDITQQMISQIMIMLRLFGIPYITAPMEAEAQCAALLSFGLVDGIITDDSDVFLFGGGRVLKNMFNQSKTVECFLLSDLERELGLDRDKLVRLAYLLGSDYTEGLPGVGPVVAMELLSEFPGQDGLHKFRAWWQKVQSGRDKAEESATRFRKRFKKKFKDLYLPGEWPNPAVRDAYYHPAVDESREHFKWGMPDLDALRDFFNAELGWDQIKVDDLLLPIIRKMSKRSQNAAPTIQGNLAGFFDLPIGASAAPRKRQAYASKRLQQVVQDFRKQQAKQRGSPTPASDGDDAGNGSDYEESEKAASRPAKKRKTTGRGAKRTSRKRAKTPSESEEEADDMPVEGQSSGEPVPTVSREELGLRPRPKPRPVYRKPTVTEVEEHADGS</sequence>
<keyword evidence="12" id="KW-0175">Coiled coil</keyword>
<evidence type="ECO:0000256" key="7">
    <source>
        <dbReference type="ARBA" id="ARBA00022763"/>
    </source>
</evidence>
<dbReference type="SMART" id="SM00484">
    <property type="entry name" value="XPGI"/>
    <property type="match status" value="1"/>
</dbReference>
<dbReference type="SMART" id="SM00485">
    <property type="entry name" value="XPGN"/>
    <property type="match status" value="1"/>
</dbReference>
<keyword evidence="11" id="KW-0539">Nucleus</keyword>
<keyword evidence="8" id="KW-0378">Hydrolase</keyword>
<dbReference type="InterPro" id="IPR008918">
    <property type="entry name" value="HhH2"/>
</dbReference>
<feature type="region of interest" description="Disordered" evidence="13">
    <location>
        <begin position="394"/>
        <end position="423"/>
    </location>
</feature>
<feature type="compositionally biased region" description="Polar residues" evidence="13">
    <location>
        <begin position="629"/>
        <end position="646"/>
    </location>
</feature>
<dbReference type="AlphaFoldDB" id="A0A1M2VIP3"/>
<dbReference type="InterPro" id="IPR036279">
    <property type="entry name" value="5-3_exonuclease_C_sf"/>
</dbReference>
<dbReference type="PRINTS" id="PR00066">
    <property type="entry name" value="XRODRMPGMNTG"/>
</dbReference>
<dbReference type="STRING" id="154538.A0A1M2VIP3"/>
<proteinExistence type="inferred from homology"/>
<evidence type="ECO:0000256" key="6">
    <source>
        <dbReference type="ARBA" id="ARBA00022759"/>
    </source>
</evidence>
<feature type="compositionally biased region" description="Polar residues" evidence="13">
    <location>
        <begin position="701"/>
        <end position="723"/>
    </location>
</feature>
<keyword evidence="5" id="KW-0479">Metal-binding</keyword>
<evidence type="ECO:0000256" key="12">
    <source>
        <dbReference type="SAM" id="Coils"/>
    </source>
</evidence>
<dbReference type="PANTHER" id="PTHR16171:SF7">
    <property type="entry name" value="DNA REPAIR PROTEIN RAD2"/>
    <property type="match status" value="1"/>
</dbReference>
<dbReference type="GO" id="GO:0003697">
    <property type="term" value="F:single-stranded DNA binding"/>
    <property type="evidence" value="ECO:0007669"/>
    <property type="project" value="InterPro"/>
</dbReference>
<keyword evidence="4" id="KW-0540">Nuclease</keyword>
<evidence type="ECO:0000256" key="5">
    <source>
        <dbReference type="ARBA" id="ARBA00022723"/>
    </source>
</evidence>
<dbReference type="SUPFAM" id="SSF47807">
    <property type="entry name" value="5' to 3' exonuclease, C-terminal subdomain"/>
    <property type="match status" value="1"/>
</dbReference>
<dbReference type="OMA" id="PNSMDFS"/>
<feature type="coiled-coil region" evidence="12">
    <location>
        <begin position="783"/>
        <end position="814"/>
    </location>
</feature>
<comment type="cofactor">
    <cofactor evidence="1">
        <name>Mg(2+)</name>
        <dbReference type="ChEBI" id="CHEBI:18420"/>
    </cofactor>
</comment>
<evidence type="ECO:0000256" key="9">
    <source>
        <dbReference type="ARBA" id="ARBA00022842"/>
    </source>
</evidence>
<dbReference type="SMART" id="SM00279">
    <property type="entry name" value="HhH2"/>
    <property type="match status" value="1"/>
</dbReference>
<dbReference type="InterPro" id="IPR006084">
    <property type="entry name" value="XPG/Rad2"/>
</dbReference>
<feature type="domain" description="XPG N-terminal" evidence="15">
    <location>
        <begin position="1"/>
        <end position="77"/>
    </location>
</feature>
<dbReference type="PROSITE" id="PS00842">
    <property type="entry name" value="XPG_2"/>
    <property type="match status" value="1"/>
</dbReference>
<dbReference type="FunFam" id="1.10.150.20:FF:000057">
    <property type="entry name" value="RAD2p Single-stranded DNA endonuclease"/>
    <property type="match status" value="1"/>
</dbReference>
<dbReference type="GO" id="GO:0016788">
    <property type="term" value="F:hydrolase activity, acting on ester bonds"/>
    <property type="evidence" value="ECO:0007669"/>
    <property type="project" value="InterPro"/>
</dbReference>
<feature type="region of interest" description="Disordered" evidence="13">
    <location>
        <begin position="99"/>
        <end position="123"/>
    </location>
</feature>
<dbReference type="Proteomes" id="UP000184267">
    <property type="component" value="Unassembled WGS sequence"/>
</dbReference>
<feature type="region of interest" description="Disordered" evidence="13">
    <location>
        <begin position="447"/>
        <end position="757"/>
    </location>
</feature>
<dbReference type="Pfam" id="PF00867">
    <property type="entry name" value="XPG_I"/>
    <property type="match status" value="1"/>
</dbReference>
<dbReference type="Gene3D" id="1.10.150.20">
    <property type="entry name" value="5' to 3' exonuclease, C-terminal subdomain"/>
    <property type="match status" value="1"/>
</dbReference>
<dbReference type="CDD" id="cd09904">
    <property type="entry name" value="H3TH_XPG"/>
    <property type="match status" value="1"/>
</dbReference>
<comment type="caution">
    <text evidence="16">The sequence shown here is derived from an EMBL/GenBank/DDBJ whole genome shotgun (WGS) entry which is preliminary data.</text>
</comment>
<evidence type="ECO:0000256" key="8">
    <source>
        <dbReference type="ARBA" id="ARBA00022801"/>
    </source>
</evidence>
<evidence type="ECO:0000256" key="10">
    <source>
        <dbReference type="ARBA" id="ARBA00023204"/>
    </source>
</evidence>
<dbReference type="EMBL" id="MNAD01001173">
    <property type="protein sequence ID" value="OJT07450.1"/>
    <property type="molecule type" value="Genomic_DNA"/>
</dbReference>
<keyword evidence="9" id="KW-0460">Magnesium</keyword>
<gene>
    <name evidence="16" type="ORF">TRAPUB_1693</name>
</gene>
<feature type="region of interest" description="Disordered" evidence="13">
    <location>
        <begin position="136"/>
        <end position="172"/>
    </location>
</feature>
<dbReference type="Pfam" id="PF00752">
    <property type="entry name" value="XPG_N"/>
    <property type="match status" value="1"/>
</dbReference>
<evidence type="ECO:0000256" key="13">
    <source>
        <dbReference type="SAM" id="MobiDB-lite"/>
    </source>
</evidence>
<dbReference type="PANTHER" id="PTHR16171">
    <property type="entry name" value="DNA REPAIR PROTEIN COMPLEMENTING XP-G CELLS-RELATED"/>
    <property type="match status" value="1"/>
</dbReference>
<feature type="compositionally biased region" description="Acidic residues" evidence="13">
    <location>
        <begin position="1139"/>
        <end position="1148"/>
    </location>
</feature>
<dbReference type="InterPro" id="IPR019974">
    <property type="entry name" value="XPG_CS"/>
</dbReference>
<feature type="compositionally biased region" description="Basic residues" evidence="13">
    <location>
        <begin position="1115"/>
        <end position="1135"/>
    </location>
</feature>
<evidence type="ECO:0000256" key="4">
    <source>
        <dbReference type="ARBA" id="ARBA00022722"/>
    </source>
</evidence>
<dbReference type="SUPFAM" id="SSF88723">
    <property type="entry name" value="PIN domain-like"/>
    <property type="match status" value="1"/>
</dbReference>
<feature type="compositionally biased region" description="Polar residues" evidence="13">
    <location>
        <begin position="143"/>
        <end position="155"/>
    </location>
</feature>
<feature type="compositionally biased region" description="Pro residues" evidence="13">
    <location>
        <begin position="573"/>
        <end position="587"/>
    </location>
</feature>
<feature type="region of interest" description="Disordered" evidence="13">
    <location>
        <begin position="1078"/>
        <end position="1193"/>
    </location>
</feature>
<dbReference type="GO" id="GO:0006289">
    <property type="term" value="P:nucleotide-excision repair"/>
    <property type="evidence" value="ECO:0007669"/>
    <property type="project" value="InterPro"/>
</dbReference>
<evidence type="ECO:0000256" key="3">
    <source>
        <dbReference type="ARBA" id="ARBA00005283"/>
    </source>
</evidence>
<dbReference type="InterPro" id="IPR006085">
    <property type="entry name" value="XPG_DNA_repair_N"/>
</dbReference>
<feature type="compositionally biased region" description="Low complexity" evidence="13">
    <location>
        <begin position="448"/>
        <end position="465"/>
    </location>
</feature>
<organism evidence="16 17">
    <name type="scientific">Trametes pubescens</name>
    <name type="common">White-rot fungus</name>
    <dbReference type="NCBI Taxonomy" id="154538"/>
    <lineage>
        <taxon>Eukaryota</taxon>
        <taxon>Fungi</taxon>
        <taxon>Dikarya</taxon>
        <taxon>Basidiomycota</taxon>
        <taxon>Agaricomycotina</taxon>
        <taxon>Agaricomycetes</taxon>
        <taxon>Polyporales</taxon>
        <taxon>Polyporaceae</taxon>
        <taxon>Trametes</taxon>
    </lineage>
</organism>
<dbReference type="Gene3D" id="3.40.50.1010">
    <property type="entry name" value="5'-nuclease"/>
    <property type="match status" value="2"/>
</dbReference>
<comment type="subcellular location">
    <subcellularLocation>
        <location evidence="2">Nucleus</location>
    </subcellularLocation>
</comment>
<name>A0A1M2VIP3_TRAPU</name>
<dbReference type="CDD" id="cd09868">
    <property type="entry name" value="PIN_XPG_RAD2"/>
    <property type="match status" value="2"/>
</dbReference>
<dbReference type="OrthoDB" id="31113at2759"/>
<dbReference type="PRINTS" id="PR00853">
    <property type="entry name" value="XPGRADSUPER"/>
</dbReference>
<dbReference type="GO" id="GO:0004520">
    <property type="term" value="F:DNA endonuclease activity"/>
    <property type="evidence" value="ECO:0007669"/>
    <property type="project" value="TreeGrafter"/>
</dbReference>
<dbReference type="InterPro" id="IPR006086">
    <property type="entry name" value="XPG-I_dom"/>
</dbReference>
<evidence type="ECO:0000259" key="14">
    <source>
        <dbReference type="SMART" id="SM00484"/>
    </source>
</evidence>
<evidence type="ECO:0000256" key="2">
    <source>
        <dbReference type="ARBA" id="ARBA00004123"/>
    </source>
</evidence>
<dbReference type="GO" id="GO:0005634">
    <property type="term" value="C:nucleus"/>
    <property type="evidence" value="ECO:0007669"/>
    <property type="project" value="UniProtKB-SubCell"/>
</dbReference>
<feature type="compositionally biased region" description="Polar residues" evidence="13">
    <location>
        <begin position="662"/>
        <end position="671"/>
    </location>
</feature>
<evidence type="ECO:0000313" key="17">
    <source>
        <dbReference type="Proteomes" id="UP000184267"/>
    </source>
</evidence>
<keyword evidence="7" id="KW-0227">DNA damage</keyword>
<keyword evidence="10" id="KW-0234">DNA repair</keyword>
<evidence type="ECO:0000256" key="1">
    <source>
        <dbReference type="ARBA" id="ARBA00001946"/>
    </source>
</evidence>
<feature type="domain" description="XPG-I" evidence="14">
    <location>
        <begin position="824"/>
        <end position="893"/>
    </location>
</feature>
<comment type="similarity">
    <text evidence="3">Belongs to the XPG/RAD2 endonuclease family. XPG subfamily.</text>
</comment>
<protein>
    <submittedName>
        <fullName evidence="16">DNA repair protein rad13</fullName>
    </submittedName>
</protein>
<feature type="compositionally biased region" description="Polar residues" evidence="13">
    <location>
        <begin position="589"/>
        <end position="605"/>
    </location>
</feature>
<evidence type="ECO:0000313" key="16">
    <source>
        <dbReference type="EMBL" id="OJT07450.1"/>
    </source>
</evidence>
<evidence type="ECO:0000256" key="11">
    <source>
        <dbReference type="ARBA" id="ARBA00023242"/>
    </source>
</evidence>
<feature type="region of interest" description="Disordered" evidence="13">
    <location>
        <begin position="323"/>
        <end position="343"/>
    </location>
</feature>
<reference evidence="16 17" key="1">
    <citation type="submission" date="2016-10" db="EMBL/GenBank/DDBJ databases">
        <title>Genome sequence of the basidiomycete white-rot fungus Trametes pubescens.</title>
        <authorList>
            <person name="Makela M.R."/>
            <person name="Granchi Z."/>
            <person name="Peng M."/>
            <person name="De Vries R.P."/>
            <person name="Grigoriev I."/>
            <person name="Riley R."/>
            <person name="Hilden K."/>
        </authorList>
    </citation>
    <scope>NUCLEOTIDE SEQUENCE [LARGE SCALE GENOMIC DNA]</scope>
    <source>
        <strain evidence="16 17">FBCC735</strain>
    </source>
</reference>
<dbReference type="InterPro" id="IPR029060">
    <property type="entry name" value="PIN-like_dom_sf"/>
</dbReference>
<dbReference type="PROSITE" id="PS00841">
    <property type="entry name" value="XPG_1"/>
    <property type="match status" value="1"/>
</dbReference>
<evidence type="ECO:0000259" key="15">
    <source>
        <dbReference type="SMART" id="SM00485"/>
    </source>
</evidence>
<accession>A0A1M2VIP3</accession>
<dbReference type="InterPro" id="IPR001044">
    <property type="entry name" value="XPG/Rad2_eukaryotes"/>
</dbReference>
<dbReference type="GO" id="GO:0046872">
    <property type="term" value="F:metal ion binding"/>
    <property type="evidence" value="ECO:0007669"/>
    <property type="project" value="UniProtKB-KW"/>
</dbReference>